<keyword evidence="2 7" id="KW-0489">Methyltransferase</keyword>
<organism evidence="9 10">
    <name type="scientific">Mucilaginibacter gilvus</name>
    <dbReference type="NCBI Taxonomy" id="2305909"/>
    <lineage>
        <taxon>Bacteria</taxon>
        <taxon>Pseudomonadati</taxon>
        <taxon>Bacteroidota</taxon>
        <taxon>Sphingobacteriia</taxon>
        <taxon>Sphingobacteriales</taxon>
        <taxon>Sphingobacteriaceae</taxon>
        <taxon>Mucilaginibacter</taxon>
    </lineage>
</organism>
<reference evidence="9 10" key="1">
    <citation type="submission" date="2019-01" db="EMBL/GenBank/DDBJ databases">
        <title>Mucilaginibacter antarcticum sp. nov., isolated from antarctic soil.</title>
        <authorList>
            <person name="Yan Y.-Q."/>
            <person name="Du Z.-J."/>
        </authorList>
    </citation>
    <scope>NUCLEOTIDE SEQUENCE [LARGE SCALE GENOMIC DNA]</scope>
    <source>
        <strain evidence="9 10">F01003</strain>
    </source>
</reference>
<evidence type="ECO:0000256" key="4">
    <source>
        <dbReference type="ARBA" id="ARBA00022691"/>
    </source>
</evidence>
<gene>
    <name evidence="9" type="ORF">EPL05_21785</name>
</gene>
<dbReference type="Pfam" id="PF00145">
    <property type="entry name" value="DNA_methylase"/>
    <property type="match status" value="2"/>
</dbReference>
<dbReference type="Gene3D" id="3.90.120.10">
    <property type="entry name" value="DNA Methylase, subunit A, domain 2"/>
    <property type="match status" value="1"/>
</dbReference>
<dbReference type="PRINTS" id="PR00105">
    <property type="entry name" value="C5METTRFRASE"/>
</dbReference>
<feature type="compositionally biased region" description="Basic and acidic residues" evidence="8">
    <location>
        <begin position="272"/>
        <end position="289"/>
    </location>
</feature>
<dbReference type="PANTHER" id="PTHR10629">
    <property type="entry name" value="CYTOSINE-SPECIFIC METHYLTRANSFERASE"/>
    <property type="match status" value="1"/>
</dbReference>
<keyword evidence="10" id="KW-1185">Reference proteome</keyword>
<dbReference type="EC" id="2.1.1.37" evidence="1"/>
<comment type="caution">
    <text evidence="9">The sequence shown here is derived from an EMBL/GenBank/DDBJ whole genome shotgun (WGS) entry which is preliminary data.</text>
</comment>
<evidence type="ECO:0000256" key="7">
    <source>
        <dbReference type="PROSITE-ProRule" id="PRU01016"/>
    </source>
</evidence>
<proteinExistence type="inferred from homology"/>
<dbReference type="InterPro" id="IPR031303">
    <property type="entry name" value="C5_meth_CS"/>
</dbReference>
<evidence type="ECO:0000256" key="2">
    <source>
        <dbReference type="ARBA" id="ARBA00022603"/>
    </source>
</evidence>
<dbReference type="InterPro" id="IPR050390">
    <property type="entry name" value="C5-Methyltransferase"/>
</dbReference>
<evidence type="ECO:0000256" key="8">
    <source>
        <dbReference type="SAM" id="MobiDB-lite"/>
    </source>
</evidence>
<name>A0A3S3WZY9_9SPHI</name>
<dbReference type="InterPro" id="IPR029063">
    <property type="entry name" value="SAM-dependent_MTases_sf"/>
</dbReference>
<evidence type="ECO:0000256" key="5">
    <source>
        <dbReference type="ARBA" id="ARBA00022747"/>
    </source>
</evidence>
<dbReference type="RefSeq" id="WP_128536108.1">
    <property type="nucleotide sequence ID" value="NZ_SBIW01000024.1"/>
</dbReference>
<comment type="similarity">
    <text evidence="7">Belongs to the class I-like SAM-binding methyltransferase superfamily. C5-methyltransferase family.</text>
</comment>
<keyword evidence="4 7" id="KW-0949">S-adenosyl-L-methionine</keyword>
<sequence length="387" mass="43693">MKSIELFAGAGGLGIGLHLAGFKPVQVVEWDRFCCDTIRENKNRNINAVKSWPLIEGDIKSVDFKNFAGKIDLVSGGPPCQPFSLGGKHQAYDDSRDMFPQAIRTVRETQPKAFIFENVKGLTRNTFRNYFEYIKLQLEHPNLVCNINEDWTDHLKRLEKHHTSGIRTDLHYNVVTRLVNAANYGVPQKRERVFFVGFRDDLGVEWSFPEETHSQDALIWSQINDGIYWDRHNVTKDSRVINLRSKQRAVKLEQKPTTLPWLTIRDAIRGLPDPEKNADKNNGFSDHRFQPGAKTYPGHTGSPLDEPAKTLKAGVHGVPGGENMVAFPDGSVRYFTVRESARLQTFPDNYLFHGSWGETMRQLGNAVPVELANVVGLNVANILKATA</sequence>
<dbReference type="PROSITE" id="PS51679">
    <property type="entry name" value="SAM_MT_C5"/>
    <property type="match status" value="1"/>
</dbReference>
<dbReference type="EMBL" id="SBIW01000024">
    <property type="protein sequence ID" value="RWY47478.1"/>
    <property type="molecule type" value="Genomic_DNA"/>
</dbReference>
<dbReference type="GO" id="GO:0044027">
    <property type="term" value="P:negative regulation of gene expression via chromosomal CpG island methylation"/>
    <property type="evidence" value="ECO:0007669"/>
    <property type="project" value="TreeGrafter"/>
</dbReference>
<dbReference type="GO" id="GO:0003886">
    <property type="term" value="F:DNA (cytosine-5-)-methyltransferase activity"/>
    <property type="evidence" value="ECO:0007669"/>
    <property type="project" value="UniProtKB-EC"/>
</dbReference>
<feature type="active site" evidence="7">
    <location>
        <position position="80"/>
    </location>
</feature>
<dbReference type="Gene3D" id="3.40.50.150">
    <property type="entry name" value="Vaccinia Virus protein VP39"/>
    <property type="match status" value="1"/>
</dbReference>
<dbReference type="InterPro" id="IPR018117">
    <property type="entry name" value="C5_DNA_meth_AS"/>
</dbReference>
<dbReference type="SUPFAM" id="SSF53335">
    <property type="entry name" value="S-adenosyl-L-methionine-dependent methyltransferases"/>
    <property type="match status" value="1"/>
</dbReference>
<dbReference type="AlphaFoldDB" id="A0A3S3WZY9"/>
<keyword evidence="3 7" id="KW-0808">Transferase</keyword>
<dbReference type="GO" id="GO:0003677">
    <property type="term" value="F:DNA binding"/>
    <property type="evidence" value="ECO:0007669"/>
    <property type="project" value="TreeGrafter"/>
</dbReference>
<dbReference type="OrthoDB" id="32195at2"/>
<evidence type="ECO:0000313" key="10">
    <source>
        <dbReference type="Proteomes" id="UP000286701"/>
    </source>
</evidence>
<dbReference type="GO" id="GO:0032259">
    <property type="term" value="P:methylation"/>
    <property type="evidence" value="ECO:0007669"/>
    <property type="project" value="UniProtKB-KW"/>
</dbReference>
<dbReference type="PROSITE" id="PS00095">
    <property type="entry name" value="C5_MTASE_2"/>
    <property type="match status" value="1"/>
</dbReference>
<comment type="catalytic activity">
    <reaction evidence="6">
        <text>a 2'-deoxycytidine in DNA + S-adenosyl-L-methionine = a 5-methyl-2'-deoxycytidine in DNA + S-adenosyl-L-homocysteine + H(+)</text>
        <dbReference type="Rhea" id="RHEA:13681"/>
        <dbReference type="Rhea" id="RHEA-COMP:11369"/>
        <dbReference type="Rhea" id="RHEA-COMP:11370"/>
        <dbReference type="ChEBI" id="CHEBI:15378"/>
        <dbReference type="ChEBI" id="CHEBI:57856"/>
        <dbReference type="ChEBI" id="CHEBI:59789"/>
        <dbReference type="ChEBI" id="CHEBI:85452"/>
        <dbReference type="ChEBI" id="CHEBI:85454"/>
        <dbReference type="EC" id="2.1.1.37"/>
    </reaction>
</comment>
<dbReference type="InterPro" id="IPR001525">
    <property type="entry name" value="C5_MeTfrase"/>
</dbReference>
<evidence type="ECO:0000256" key="3">
    <source>
        <dbReference type="ARBA" id="ARBA00022679"/>
    </source>
</evidence>
<keyword evidence="5" id="KW-0680">Restriction system</keyword>
<dbReference type="GO" id="GO:0009307">
    <property type="term" value="P:DNA restriction-modification system"/>
    <property type="evidence" value="ECO:0007669"/>
    <property type="project" value="UniProtKB-KW"/>
</dbReference>
<dbReference type="PANTHER" id="PTHR10629:SF52">
    <property type="entry name" value="DNA (CYTOSINE-5)-METHYLTRANSFERASE 1"/>
    <property type="match status" value="1"/>
</dbReference>
<dbReference type="Proteomes" id="UP000286701">
    <property type="component" value="Unassembled WGS sequence"/>
</dbReference>
<feature type="region of interest" description="Disordered" evidence="8">
    <location>
        <begin position="272"/>
        <end position="307"/>
    </location>
</feature>
<protein>
    <recommendedName>
        <fullName evidence="1">DNA (cytosine-5-)-methyltransferase</fullName>
        <ecNumber evidence="1">2.1.1.37</ecNumber>
    </recommendedName>
</protein>
<evidence type="ECO:0000256" key="6">
    <source>
        <dbReference type="ARBA" id="ARBA00047422"/>
    </source>
</evidence>
<dbReference type="PROSITE" id="PS00094">
    <property type="entry name" value="C5_MTASE_1"/>
    <property type="match status" value="1"/>
</dbReference>
<accession>A0A3S3WZY9</accession>
<evidence type="ECO:0000256" key="1">
    <source>
        <dbReference type="ARBA" id="ARBA00011975"/>
    </source>
</evidence>
<evidence type="ECO:0000313" key="9">
    <source>
        <dbReference type="EMBL" id="RWY47478.1"/>
    </source>
</evidence>